<evidence type="ECO:0000313" key="4">
    <source>
        <dbReference type="Proteomes" id="UP000070168"/>
    </source>
</evidence>
<dbReference type="InterPro" id="IPR037523">
    <property type="entry name" value="VOC_core"/>
</dbReference>
<dbReference type="STRING" id="5078.A0A135L8P4"/>
<dbReference type="PANTHER" id="PTHR10374">
    <property type="entry name" value="LACTOYLGLUTATHIONE LYASE GLYOXALASE I"/>
    <property type="match status" value="1"/>
</dbReference>
<dbReference type="AlphaFoldDB" id="A0A135L8P4"/>
<dbReference type="RefSeq" id="XP_040643867.1">
    <property type="nucleotide sequence ID" value="XM_040791957.1"/>
</dbReference>
<dbReference type="InterPro" id="IPR004360">
    <property type="entry name" value="Glyas_Fos-R_dOase_dom"/>
</dbReference>
<dbReference type="SUPFAM" id="SSF54593">
    <property type="entry name" value="Glyoxalase/Bleomycin resistance protein/Dihydroxybiphenyl dioxygenase"/>
    <property type="match status" value="1"/>
</dbReference>
<feature type="domain" description="VOC" evidence="2">
    <location>
        <begin position="11"/>
        <end position="166"/>
    </location>
</feature>
<accession>A0A135L8P4</accession>
<name>A0A135L8P4_PENPA</name>
<dbReference type="Gene3D" id="3.10.180.10">
    <property type="entry name" value="2,3-Dihydroxybiphenyl 1,2-Dioxygenase, domain 1"/>
    <property type="match status" value="1"/>
</dbReference>
<dbReference type="Proteomes" id="UP000070168">
    <property type="component" value="Unassembled WGS sequence"/>
</dbReference>
<dbReference type="PROSITE" id="PS51819">
    <property type="entry name" value="VOC"/>
    <property type="match status" value="1"/>
</dbReference>
<reference evidence="3 4" key="1">
    <citation type="journal article" date="2016" name="BMC Genomics">
        <title>Genome sequencing and secondary metabolism of the postharvest pathogen Penicillium griseofulvum.</title>
        <authorList>
            <person name="Banani H."/>
            <person name="Marcet-Houben M."/>
            <person name="Ballester A.R."/>
            <person name="Abbruscato P."/>
            <person name="Gonzalez-Candelas L."/>
            <person name="Gabaldon T."/>
            <person name="Spadaro D."/>
        </authorList>
    </citation>
    <scope>NUCLEOTIDE SEQUENCE [LARGE SCALE GENOMIC DNA]</scope>
    <source>
        <strain evidence="3 4">PG3</strain>
    </source>
</reference>
<dbReference type="GeneID" id="63707257"/>
<dbReference type="PROSITE" id="PS00934">
    <property type="entry name" value="GLYOXALASE_I_1"/>
    <property type="match status" value="1"/>
</dbReference>
<proteinExistence type="predicted"/>
<keyword evidence="4" id="KW-1185">Reference proteome</keyword>
<dbReference type="Pfam" id="PF00903">
    <property type="entry name" value="Glyoxalase"/>
    <property type="match status" value="1"/>
</dbReference>
<organism evidence="3 4">
    <name type="scientific">Penicillium patulum</name>
    <name type="common">Penicillium griseofulvum</name>
    <dbReference type="NCBI Taxonomy" id="5078"/>
    <lineage>
        <taxon>Eukaryota</taxon>
        <taxon>Fungi</taxon>
        <taxon>Dikarya</taxon>
        <taxon>Ascomycota</taxon>
        <taxon>Pezizomycotina</taxon>
        <taxon>Eurotiomycetes</taxon>
        <taxon>Eurotiomycetidae</taxon>
        <taxon>Eurotiales</taxon>
        <taxon>Aspergillaceae</taxon>
        <taxon>Penicillium</taxon>
    </lineage>
</organism>
<sequence length="166" mass="18206">MSSDAPTKGFRLTHVGLRVADIDRSVSFYTGVFGMSELARMPLDTTTVVFLGYPDAASPDTPLFAREGVLELNSKKTMTDSSDYPDFRFVKLAFSVPDMAKAVQYIKTHQVKVVKEVGSSLGSEVVATFLGTESPDKGLDTYLWQAAVDIPFLEDPDGYLIEIIPQ</sequence>
<protein>
    <recommendedName>
        <fullName evidence="2">VOC domain-containing protein</fullName>
    </recommendedName>
</protein>
<evidence type="ECO:0000313" key="3">
    <source>
        <dbReference type="EMBL" id="KXG45331.1"/>
    </source>
</evidence>
<evidence type="ECO:0000256" key="1">
    <source>
        <dbReference type="ARBA" id="ARBA00022723"/>
    </source>
</evidence>
<dbReference type="GO" id="GO:0046872">
    <property type="term" value="F:metal ion binding"/>
    <property type="evidence" value="ECO:0007669"/>
    <property type="project" value="UniProtKB-KW"/>
</dbReference>
<keyword evidence="1" id="KW-0479">Metal-binding</keyword>
<dbReference type="OMA" id="FRLTHVG"/>
<evidence type="ECO:0000259" key="2">
    <source>
        <dbReference type="PROSITE" id="PS51819"/>
    </source>
</evidence>
<dbReference type="OrthoDB" id="16820at2759"/>
<dbReference type="PANTHER" id="PTHR10374:SF19">
    <property type="entry name" value="LYASE (GLO1), PUTATIVE (AFU_ORTHOLOGUE AFUA_2G13550)-RELATED"/>
    <property type="match status" value="1"/>
</dbReference>
<dbReference type="EMBL" id="LHQR01000072">
    <property type="protein sequence ID" value="KXG45331.1"/>
    <property type="molecule type" value="Genomic_DNA"/>
</dbReference>
<dbReference type="InterPro" id="IPR018146">
    <property type="entry name" value="Glyoxalase_1_CS"/>
</dbReference>
<gene>
    <name evidence="3" type="ORF">PGRI_042440</name>
</gene>
<dbReference type="GO" id="GO:0004462">
    <property type="term" value="F:lactoylglutathione lyase activity"/>
    <property type="evidence" value="ECO:0007669"/>
    <property type="project" value="InterPro"/>
</dbReference>
<dbReference type="InterPro" id="IPR029068">
    <property type="entry name" value="Glyas_Bleomycin-R_OHBP_Dase"/>
</dbReference>
<comment type="caution">
    <text evidence="3">The sequence shown here is derived from an EMBL/GenBank/DDBJ whole genome shotgun (WGS) entry which is preliminary data.</text>
</comment>